<accession>A0AAD3Y7F5</accession>
<reference evidence="1" key="1">
    <citation type="submission" date="2023-05" db="EMBL/GenBank/DDBJ databases">
        <title>Nepenthes gracilis genome sequencing.</title>
        <authorList>
            <person name="Fukushima K."/>
        </authorList>
    </citation>
    <scope>NUCLEOTIDE SEQUENCE</scope>
    <source>
        <strain evidence="1">SING2019-196</strain>
    </source>
</reference>
<dbReference type="AlphaFoldDB" id="A0AAD3Y7F5"/>
<evidence type="ECO:0000313" key="1">
    <source>
        <dbReference type="EMBL" id="GMH29491.1"/>
    </source>
</evidence>
<dbReference type="Proteomes" id="UP001279734">
    <property type="component" value="Unassembled WGS sequence"/>
</dbReference>
<proteinExistence type="predicted"/>
<name>A0AAD3Y7F5_NEPGR</name>
<organism evidence="1 2">
    <name type="scientific">Nepenthes gracilis</name>
    <name type="common">Slender pitcher plant</name>
    <dbReference type="NCBI Taxonomy" id="150966"/>
    <lineage>
        <taxon>Eukaryota</taxon>
        <taxon>Viridiplantae</taxon>
        <taxon>Streptophyta</taxon>
        <taxon>Embryophyta</taxon>
        <taxon>Tracheophyta</taxon>
        <taxon>Spermatophyta</taxon>
        <taxon>Magnoliopsida</taxon>
        <taxon>eudicotyledons</taxon>
        <taxon>Gunneridae</taxon>
        <taxon>Pentapetalae</taxon>
        <taxon>Caryophyllales</taxon>
        <taxon>Nepenthaceae</taxon>
        <taxon>Nepenthes</taxon>
    </lineage>
</organism>
<evidence type="ECO:0000313" key="2">
    <source>
        <dbReference type="Proteomes" id="UP001279734"/>
    </source>
</evidence>
<dbReference type="EMBL" id="BSYO01000036">
    <property type="protein sequence ID" value="GMH29491.1"/>
    <property type="molecule type" value="Genomic_DNA"/>
</dbReference>
<keyword evidence="2" id="KW-1185">Reference proteome</keyword>
<protein>
    <submittedName>
        <fullName evidence="1">Uncharacterized protein</fullName>
    </submittedName>
</protein>
<comment type="caution">
    <text evidence="1">The sequence shown here is derived from an EMBL/GenBank/DDBJ whole genome shotgun (WGS) entry which is preliminary data.</text>
</comment>
<gene>
    <name evidence="1" type="ORF">Nepgr_031334</name>
</gene>
<sequence length="123" mass="13883">MLCLMAWWEPVMAYAMILMWSDVFHRGSCCFWEKLLFGFTYAHTAQLMSWRCCNAFSAAFCEAVTVLLQKEISSCGHFSSLLLLEVWCCILDAMKLCSWPALLLGSSCRVSSGGRTALKICWG</sequence>